<evidence type="ECO:0000313" key="1">
    <source>
        <dbReference type="EMBL" id="KAJ7569413.1"/>
    </source>
</evidence>
<dbReference type="EMBL" id="CM055092">
    <property type="protein sequence ID" value="KAJ7569413.1"/>
    <property type="molecule type" value="Genomic_DNA"/>
</dbReference>
<keyword evidence="2" id="KW-1185">Reference proteome</keyword>
<protein>
    <submittedName>
        <fullName evidence="1">Uncharacterized protein</fullName>
    </submittedName>
</protein>
<proteinExistence type="predicted"/>
<organism evidence="1 2">
    <name type="scientific">Diphasiastrum complanatum</name>
    <name type="common">Issler's clubmoss</name>
    <name type="synonym">Lycopodium complanatum</name>
    <dbReference type="NCBI Taxonomy" id="34168"/>
    <lineage>
        <taxon>Eukaryota</taxon>
        <taxon>Viridiplantae</taxon>
        <taxon>Streptophyta</taxon>
        <taxon>Embryophyta</taxon>
        <taxon>Tracheophyta</taxon>
        <taxon>Lycopodiopsida</taxon>
        <taxon>Lycopodiales</taxon>
        <taxon>Lycopodiaceae</taxon>
        <taxon>Lycopodioideae</taxon>
        <taxon>Diphasiastrum</taxon>
    </lineage>
</organism>
<name>A0ACC2ESA5_DIPCM</name>
<gene>
    <name evidence="1" type="ORF">O6H91_01G077000</name>
</gene>
<comment type="caution">
    <text evidence="1">The sequence shown here is derived from an EMBL/GenBank/DDBJ whole genome shotgun (WGS) entry which is preliminary data.</text>
</comment>
<accession>A0ACC2ESA5</accession>
<reference evidence="2" key="1">
    <citation type="journal article" date="2024" name="Proc. Natl. Acad. Sci. U.S.A.">
        <title>Extraordinary preservation of gene collinearity over three hundred million years revealed in homosporous lycophytes.</title>
        <authorList>
            <person name="Li C."/>
            <person name="Wickell D."/>
            <person name="Kuo L.Y."/>
            <person name="Chen X."/>
            <person name="Nie B."/>
            <person name="Liao X."/>
            <person name="Peng D."/>
            <person name="Ji J."/>
            <person name="Jenkins J."/>
            <person name="Williams M."/>
            <person name="Shu S."/>
            <person name="Plott C."/>
            <person name="Barry K."/>
            <person name="Rajasekar S."/>
            <person name="Grimwood J."/>
            <person name="Han X."/>
            <person name="Sun S."/>
            <person name="Hou Z."/>
            <person name="He W."/>
            <person name="Dai G."/>
            <person name="Sun C."/>
            <person name="Schmutz J."/>
            <person name="Leebens-Mack J.H."/>
            <person name="Li F.W."/>
            <person name="Wang L."/>
        </authorList>
    </citation>
    <scope>NUCLEOTIDE SEQUENCE [LARGE SCALE GENOMIC DNA]</scope>
    <source>
        <strain evidence="2">cv. PW_Plant_1</strain>
    </source>
</reference>
<sequence length="234" mass="25584">MASIAAAPSSSTPLVSHPAARRLWLFDPSSLSSLSKVCVQVTSSCTCSQVSDNASGRSRNPLSHCHSQQISRRKFSIPLSSLSLATLLIWQSQGRVWADVIKNEDTGNANSNVFRGLESFLDPTEVTKSGKKLPKSYVQSAREVVRALRESLKEDAKDEEKFRRSGDSAKEAIRVYLSSWRGSKELASQDSFQALARVLRVLGQFYITSGPRAALPEDVKATILEDLNKADAAL</sequence>
<dbReference type="Proteomes" id="UP001162992">
    <property type="component" value="Chromosome 1"/>
</dbReference>
<evidence type="ECO:0000313" key="2">
    <source>
        <dbReference type="Proteomes" id="UP001162992"/>
    </source>
</evidence>